<feature type="transmembrane region" description="Helical" evidence="2">
    <location>
        <begin position="126"/>
        <end position="145"/>
    </location>
</feature>
<dbReference type="EMBL" id="AJWJ01000010">
    <property type="protein sequence ID" value="KAF2078155.1"/>
    <property type="molecule type" value="Genomic_DNA"/>
</dbReference>
<feature type="transmembrane region" description="Helical" evidence="2">
    <location>
        <begin position="419"/>
        <end position="444"/>
    </location>
</feature>
<feature type="transmembrane region" description="Helical" evidence="2">
    <location>
        <begin position="249"/>
        <end position="270"/>
    </location>
</feature>
<evidence type="ECO:0000256" key="2">
    <source>
        <dbReference type="SAM" id="Phobius"/>
    </source>
</evidence>
<dbReference type="OrthoDB" id="19011at2759"/>
<sequence length="500" mass="58034">MTDQDFNQGFYQDLPIPTIVGETDHNSNQNSRQASPSFNFENNSYNPTPTSYALPPSNDKIFIINLPGFGNPVGAPGGGKIHRGHSLSNSIGYIFKVLGVPLITTFLTILIPMITPKSGFLHMFQYTLIYIPVVSGLLSAFLVGWASKFNKNLKSKIYIPVAFNMIFSAITFSLISEYSSSYPPPIIISLVFVENAVTVPIIIYFQSSQRFNMEYLKSFSKYLVFIALVLMSQMLCLSFAILFCYMKAQLAIMLIYFFLVFVFNHCLLWITRSATNRTHHNIISYWIETLSEGTICFMYVNFTKTNFLILLLVRVILMSRYVFFLSDRYWNLRTSIKDHSDKSKQMSWLNTNRYLYTGLSFIFPTSMDRDEHKTRVVDRVFYTFLAYCSVPLLYILFAVCLRFSHNSQFYPFNIDMESFMLVVIYAFFSSFLSFIVFLVVRYLLQTNFEISVLNHPIQLMKLNCYLLMFSNFSALLLPITFMLYNNNVYYLVNSLIIYYY</sequence>
<feature type="transmembrane region" description="Helical" evidence="2">
    <location>
        <begin position="380"/>
        <end position="399"/>
    </location>
</feature>
<feature type="transmembrane region" description="Helical" evidence="2">
    <location>
        <begin position="157"/>
        <end position="175"/>
    </location>
</feature>
<name>A0A8J4Q2L6_9MYCE</name>
<evidence type="ECO:0000313" key="4">
    <source>
        <dbReference type="Proteomes" id="UP000695562"/>
    </source>
</evidence>
<feature type="transmembrane region" description="Helical" evidence="2">
    <location>
        <begin position="187"/>
        <end position="207"/>
    </location>
</feature>
<accession>A0A8J4Q2L6</accession>
<gene>
    <name evidence="3" type="ORF">CYY_000539</name>
</gene>
<comment type="caution">
    <text evidence="3">The sequence shown here is derived from an EMBL/GenBank/DDBJ whole genome shotgun (WGS) entry which is preliminary data.</text>
</comment>
<feature type="compositionally biased region" description="Polar residues" evidence="1">
    <location>
        <begin position="26"/>
        <end position="41"/>
    </location>
</feature>
<evidence type="ECO:0008006" key="5">
    <source>
        <dbReference type="Google" id="ProtNLM"/>
    </source>
</evidence>
<protein>
    <recommendedName>
        <fullName evidence="5">Transmembrane protein</fullName>
    </recommendedName>
</protein>
<proteinExistence type="predicted"/>
<feature type="transmembrane region" description="Helical" evidence="2">
    <location>
        <begin position="282"/>
        <end position="300"/>
    </location>
</feature>
<feature type="transmembrane region" description="Helical" evidence="2">
    <location>
        <begin position="306"/>
        <end position="323"/>
    </location>
</feature>
<keyword evidence="2" id="KW-1133">Transmembrane helix</keyword>
<feature type="region of interest" description="Disordered" evidence="1">
    <location>
        <begin position="18"/>
        <end position="41"/>
    </location>
</feature>
<keyword evidence="2" id="KW-0472">Membrane</keyword>
<feature type="transmembrane region" description="Helical" evidence="2">
    <location>
        <begin position="93"/>
        <end position="114"/>
    </location>
</feature>
<evidence type="ECO:0000313" key="3">
    <source>
        <dbReference type="EMBL" id="KAF2078155.1"/>
    </source>
</evidence>
<keyword evidence="4" id="KW-1185">Reference proteome</keyword>
<dbReference type="AlphaFoldDB" id="A0A8J4Q2L6"/>
<feature type="transmembrane region" description="Helical" evidence="2">
    <location>
        <begin position="465"/>
        <end position="484"/>
    </location>
</feature>
<evidence type="ECO:0000256" key="1">
    <source>
        <dbReference type="SAM" id="MobiDB-lite"/>
    </source>
</evidence>
<dbReference type="Proteomes" id="UP000695562">
    <property type="component" value="Unassembled WGS sequence"/>
</dbReference>
<reference evidence="3" key="1">
    <citation type="submission" date="2020-01" db="EMBL/GenBank/DDBJ databases">
        <title>Development of genomics and gene disruption for Polysphondylium violaceum indicates a role for the polyketide synthase stlB in stalk morphogenesis.</title>
        <authorList>
            <person name="Narita B."/>
            <person name="Kawabe Y."/>
            <person name="Kin K."/>
            <person name="Saito T."/>
            <person name="Gibbs R."/>
            <person name="Kuspa A."/>
            <person name="Muzny D."/>
            <person name="Queller D."/>
            <person name="Richards S."/>
            <person name="Strassman J."/>
            <person name="Sucgang R."/>
            <person name="Worley K."/>
            <person name="Schaap P."/>
        </authorList>
    </citation>
    <scope>NUCLEOTIDE SEQUENCE</scope>
    <source>
        <strain evidence="3">QSvi11</strain>
    </source>
</reference>
<keyword evidence="2" id="KW-0812">Transmembrane</keyword>
<feature type="transmembrane region" description="Helical" evidence="2">
    <location>
        <begin position="219"/>
        <end position="243"/>
    </location>
</feature>
<organism evidence="3 4">
    <name type="scientific">Polysphondylium violaceum</name>
    <dbReference type="NCBI Taxonomy" id="133409"/>
    <lineage>
        <taxon>Eukaryota</taxon>
        <taxon>Amoebozoa</taxon>
        <taxon>Evosea</taxon>
        <taxon>Eumycetozoa</taxon>
        <taxon>Dictyostelia</taxon>
        <taxon>Dictyosteliales</taxon>
        <taxon>Dictyosteliaceae</taxon>
        <taxon>Polysphondylium</taxon>
    </lineage>
</organism>